<dbReference type="SMART" id="SM00304">
    <property type="entry name" value="HAMP"/>
    <property type="match status" value="1"/>
</dbReference>
<evidence type="ECO:0000256" key="9">
    <source>
        <dbReference type="ARBA" id="ARBA00023012"/>
    </source>
</evidence>
<keyword evidence="4" id="KW-0597">Phosphoprotein</keyword>
<dbReference type="Pfam" id="PF00672">
    <property type="entry name" value="HAMP"/>
    <property type="match status" value="1"/>
</dbReference>
<dbReference type="PANTHER" id="PTHR45436:SF5">
    <property type="entry name" value="SENSOR HISTIDINE KINASE TRCS"/>
    <property type="match status" value="1"/>
</dbReference>
<dbReference type="CDD" id="cd00082">
    <property type="entry name" value="HisKA"/>
    <property type="match status" value="1"/>
</dbReference>
<evidence type="ECO:0000256" key="1">
    <source>
        <dbReference type="ARBA" id="ARBA00000085"/>
    </source>
</evidence>
<comment type="catalytic activity">
    <reaction evidence="1">
        <text>ATP + protein L-histidine = ADP + protein N-phospho-L-histidine.</text>
        <dbReference type="EC" id="2.7.13.3"/>
    </reaction>
</comment>
<dbReference type="GO" id="GO:0005886">
    <property type="term" value="C:plasma membrane"/>
    <property type="evidence" value="ECO:0007669"/>
    <property type="project" value="UniProtKB-SubCell"/>
</dbReference>
<dbReference type="OrthoDB" id="9786919at2"/>
<accession>A0A2Y9AGR7</accession>
<feature type="transmembrane region" description="Helical" evidence="11">
    <location>
        <begin position="23"/>
        <end position="45"/>
    </location>
</feature>
<feature type="domain" description="HAMP" evidence="13">
    <location>
        <begin position="210"/>
        <end position="262"/>
    </location>
</feature>
<dbReference type="InterPro" id="IPR036097">
    <property type="entry name" value="HisK_dim/P_sf"/>
</dbReference>
<evidence type="ECO:0000313" key="14">
    <source>
        <dbReference type="EMBL" id="SSA42468.1"/>
    </source>
</evidence>
<evidence type="ECO:0000256" key="3">
    <source>
        <dbReference type="ARBA" id="ARBA00012438"/>
    </source>
</evidence>
<dbReference type="SUPFAM" id="SSF47384">
    <property type="entry name" value="Homodimeric domain of signal transducing histidine kinase"/>
    <property type="match status" value="1"/>
</dbReference>
<dbReference type="InterPro" id="IPR036890">
    <property type="entry name" value="HATPase_C_sf"/>
</dbReference>
<dbReference type="EC" id="2.7.13.3" evidence="3"/>
<keyword evidence="9" id="KW-0902">Two-component regulatory system</keyword>
<dbReference type="Pfam" id="PF00512">
    <property type="entry name" value="HisKA"/>
    <property type="match status" value="1"/>
</dbReference>
<evidence type="ECO:0000256" key="6">
    <source>
        <dbReference type="ARBA" id="ARBA00022692"/>
    </source>
</evidence>
<dbReference type="InterPro" id="IPR003661">
    <property type="entry name" value="HisK_dim/P_dom"/>
</dbReference>
<dbReference type="FunFam" id="3.30.565.10:FF:000006">
    <property type="entry name" value="Sensor histidine kinase WalK"/>
    <property type="match status" value="1"/>
</dbReference>
<dbReference type="InterPro" id="IPR003660">
    <property type="entry name" value="HAMP_dom"/>
</dbReference>
<reference evidence="14 15" key="1">
    <citation type="submission" date="2016-10" db="EMBL/GenBank/DDBJ databases">
        <authorList>
            <person name="Cai Z."/>
        </authorList>
    </citation>
    <scope>NUCLEOTIDE SEQUENCE [LARGE SCALE GENOMIC DNA]</scope>
    <source>
        <strain evidence="14 15">CGMCC 1.10826</strain>
    </source>
</reference>
<evidence type="ECO:0000256" key="2">
    <source>
        <dbReference type="ARBA" id="ARBA00004236"/>
    </source>
</evidence>
<evidence type="ECO:0000256" key="4">
    <source>
        <dbReference type="ARBA" id="ARBA00022553"/>
    </source>
</evidence>
<feature type="transmembrane region" description="Helical" evidence="11">
    <location>
        <begin position="189"/>
        <end position="208"/>
    </location>
</feature>
<dbReference type="Pfam" id="PF02518">
    <property type="entry name" value="HATPase_c"/>
    <property type="match status" value="1"/>
</dbReference>
<dbReference type="SMART" id="SM00388">
    <property type="entry name" value="HisKA"/>
    <property type="match status" value="1"/>
</dbReference>
<sequence>MPGPDTDHVSTRRRRPLTVRTRILATVLVLSTLALAAAGGTAWGLQRIRVDGDIDEALDRTITELRTLAETGVDPDTGRAFRDSDRLLYTMMSREVPATNEGMIAFIRDNVRYQTQDIGVPLALDPELVHAVSDAWQLDRVVIDTLRTSQREYRYAAVPVQVGDSAPGAMLLAFDRDAQQAEVGATFRTYGLVAAGSLLVLAVVAWVLSGRLLRPLRTLRETAEQISVTDLSRRIPVDGTDDLSELARTFNDMLGRLETAFGSQRQLLDDAGHELRTPITIVRGHLELMDPTDEQDATETRALALRELDRMHRLADDLVLLARSEAPDFVRTEPTDVGTLLDNVLDQARQLGNRRWRVTTRAEAVVDVDPERVTQALLQLAANAVKFSDDGSTIRLGSRLEDDCLTLWVEDEGIGIPPEQQDRVFERFAQVTGPQRRPAGGSGLGLSIVAAIAANHGGRVVVASAPGKGSRFTLVLPAPGAQPALIPDDEIVVDPDEVAAEGAGQDGTR</sequence>
<dbReference type="SUPFAM" id="SSF55874">
    <property type="entry name" value="ATPase domain of HSP90 chaperone/DNA topoisomerase II/histidine kinase"/>
    <property type="match status" value="1"/>
</dbReference>
<dbReference type="Gene3D" id="6.10.340.10">
    <property type="match status" value="1"/>
</dbReference>
<dbReference type="SUPFAM" id="SSF158472">
    <property type="entry name" value="HAMP domain-like"/>
    <property type="match status" value="1"/>
</dbReference>
<dbReference type="Proteomes" id="UP000250222">
    <property type="component" value="Unassembled WGS sequence"/>
</dbReference>
<dbReference type="Gene3D" id="3.30.565.10">
    <property type="entry name" value="Histidine kinase-like ATPase, C-terminal domain"/>
    <property type="match status" value="1"/>
</dbReference>
<evidence type="ECO:0000256" key="10">
    <source>
        <dbReference type="ARBA" id="ARBA00023136"/>
    </source>
</evidence>
<evidence type="ECO:0000259" key="13">
    <source>
        <dbReference type="PROSITE" id="PS50885"/>
    </source>
</evidence>
<evidence type="ECO:0000256" key="5">
    <source>
        <dbReference type="ARBA" id="ARBA00022679"/>
    </source>
</evidence>
<dbReference type="PROSITE" id="PS50885">
    <property type="entry name" value="HAMP"/>
    <property type="match status" value="1"/>
</dbReference>
<dbReference type="EMBL" id="UETB01000006">
    <property type="protein sequence ID" value="SSA42468.1"/>
    <property type="molecule type" value="Genomic_DNA"/>
</dbReference>
<keyword evidence="15" id="KW-1185">Reference proteome</keyword>
<comment type="subcellular location">
    <subcellularLocation>
        <location evidence="2">Cell membrane</location>
    </subcellularLocation>
</comment>
<gene>
    <name evidence="14" type="ORF">SAMN05216184_106139</name>
</gene>
<feature type="domain" description="Histidine kinase" evidence="12">
    <location>
        <begin position="270"/>
        <end position="480"/>
    </location>
</feature>
<evidence type="ECO:0000313" key="15">
    <source>
        <dbReference type="Proteomes" id="UP000250222"/>
    </source>
</evidence>
<evidence type="ECO:0000256" key="7">
    <source>
        <dbReference type="ARBA" id="ARBA00022777"/>
    </source>
</evidence>
<dbReference type="Gene3D" id="1.10.287.130">
    <property type="match status" value="1"/>
</dbReference>
<evidence type="ECO:0000259" key="12">
    <source>
        <dbReference type="PROSITE" id="PS50109"/>
    </source>
</evidence>
<dbReference type="PROSITE" id="PS50109">
    <property type="entry name" value="HIS_KIN"/>
    <property type="match status" value="1"/>
</dbReference>
<dbReference type="InterPro" id="IPR050428">
    <property type="entry name" value="TCS_sensor_his_kinase"/>
</dbReference>
<evidence type="ECO:0000256" key="11">
    <source>
        <dbReference type="SAM" id="Phobius"/>
    </source>
</evidence>
<evidence type="ECO:0000256" key="8">
    <source>
        <dbReference type="ARBA" id="ARBA00022989"/>
    </source>
</evidence>
<protein>
    <recommendedName>
        <fullName evidence="3">histidine kinase</fullName>
        <ecNumber evidence="3">2.7.13.3</ecNumber>
    </recommendedName>
</protein>
<keyword evidence="6 11" id="KW-0812">Transmembrane</keyword>
<keyword evidence="7 14" id="KW-0418">Kinase</keyword>
<dbReference type="AlphaFoldDB" id="A0A2Y9AGR7"/>
<dbReference type="CDD" id="cd06225">
    <property type="entry name" value="HAMP"/>
    <property type="match status" value="1"/>
</dbReference>
<keyword evidence="10 11" id="KW-0472">Membrane</keyword>
<dbReference type="GO" id="GO:0000155">
    <property type="term" value="F:phosphorelay sensor kinase activity"/>
    <property type="evidence" value="ECO:0007669"/>
    <property type="project" value="InterPro"/>
</dbReference>
<proteinExistence type="predicted"/>
<dbReference type="PANTHER" id="PTHR45436">
    <property type="entry name" value="SENSOR HISTIDINE KINASE YKOH"/>
    <property type="match status" value="1"/>
</dbReference>
<organism evidence="14 15">
    <name type="scientific">Georgenia satyanarayanai</name>
    <dbReference type="NCBI Taxonomy" id="860221"/>
    <lineage>
        <taxon>Bacteria</taxon>
        <taxon>Bacillati</taxon>
        <taxon>Actinomycetota</taxon>
        <taxon>Actinomycetes</taxon>
        <taxon>Micrococcales</taxon>
        <taxon>Bogoriellaceae</taxon>
        <taxon>Georgenia</taxon>
    </lineage>
</organism>
<keyword evidence="8 11" id="KW-1133">Transmembrane helix</keyword>
<dbReference type="InterPro" id="IPR003594">
    <property type="entry name" value="HATPase_dom"/>
</dbReference>
<dbReference type="PRINTS" id="PR00344">
    <property type="entry name" value="BCTRLSENSOR"/>
</dbReference>
<dbReference type="SMART" id="SM00387">
    <property type="entry name" value="HATPase_c"/>
    <property type="match status" value="1"/>
</dbReference>
<dbReference type="InterPro" id="IPR005467">
    <property type="entry name" value="His_kinase_dom"/>
</dbReference>
<name>A0A2Y9AGR7_9MICO</name>
<keyword evidence="5" id="KW-0808">Transferase</keyword>
<dbReference type="InterPro" id="IPR004358">
    <property type="entry name" value="Sig_transdc_His_kin-like_C"/>
</dbReference>